<dbReference type="InterPro" id="IPR052017">
    <property type="entry name" value="TSUP"/>
</dbReference>
<evidence type="ECO:0000256" key="6">
    <source>
        <dbReference type="ARBA" id="ARBA00022989"/>
    </source>
</evidence>
<feature type="transmembrane region" description="Helical" evidence="8">
    <location>
        <begin position="186"/>
        <end position="208"/>
    </location>
</feature>
<feature type="transmembrane region" description="Helical" evidence="8">
    <location>
        <begin position="94"/>
        <end position="111"/>
    </location>
</feature>
<gene>
    <name evidence="9" type="ORF">BECKMB1821G_GA0114241_10175</name>
    <name evidence="11" type="ORF">BECKMB1821H_GA0114242_105427</name>
    <name evidence="10" type="ORF">BECKMB1821I_GA0114274_105327</name>
</gene>
<evidence type="ECO:0000313" key="11">
    <source>
        <dbReference type="EMBL" id="VFK76392.1"/>
    </source>
</evidence>
<dbReference type="EMBL" id="CAADFQ010000053">
    <property type="protein sequence ID" value="VFK33804.1"/>
    <property type="molecule type" value="Genomic_DNA"/>
</dbReference>
<feature type="transmembrane region" description="Helical" evidence="8">
    <location>
        <begin position="123"/>
        <end position="147"/>
    </location>
</feature>
<feature type="transmembrane region" description="Helical" evidence="8">
    <location>
        <begin position="64"/>
        <end position="82"/>
    </location>
</feature>
<evidence type="ECO:0000256" key="2">
    <source>
        <dbReference type="ARBA" id="ARBA00009142"/>
    </source>
</evidence>
<dbReference type="EMBL" id="CAADFO010000017">
    <property type="protein sequence ID" value="VFK25938.1"/>
    <property type="molecule type" value="Genomic_DNA"/>
</dbReference>
<proteinExistence type="inferred from homology"/>
<evidence type="ECO:0000256" key="4">
    <source>
        <dbReference type="ARBA" id="ARBA00022475"/>
    </source>
</evidence>
<dbReference type="PANTHER" id="PTHR30269:SF23">
    <property type="entry name" value="MEMBRANE TRANSPORTER PROTEIN YDHB-RELATED"/>
    <property type="match status" value="1"/>
</dbReference>
<keyword evidence="4 8" id="KW-1003">Cell membrane</keyword>
<keyword evidence="3" id="KW-0813">Transport</keyword>
<evidence type="ECO:0000256" key="8">
    <source>
        <dbReference type="RuleBase" id="RU363041"/>
    </source>
</evidence>
<feature type="transmembrane region" description="Helical" evidence="8">
    <location>
        <begin position="32"/>
        <end position="52"/>
    </location>
</feature>
<evidence type="ECO:0000256" key="7">
    <source>
        <dbReference type="ARBA" id="ARBA00023136"/>
    </source>
</evidence>
<feature type="transmembrane region" description="Helical" evidence="8">
    <location>
        <begin position="214"/>
        <end position="232"/>
    </location>
</feature>
<comment type="similarity">
    <text evidence="2 8">Belongs to the 4-toluene sulfonate uptake permease (TSUP) (TC 2.A.102) family.</text>
</comment>
<evidence type="ECO:0000256" key="3">
    <source>
        <dbReference type="ARBA" id="ARBA00022448"/>
    </source>
</evidence>
<reference evidence="9" key="1">
    <citation type="submission" date="2019-02" db="EMBL/GenBank/DDBJ databases">
        <authorList>
            <person name="Gruber-Vodicka R. H."/>
            <person name="Seah K. B. B."/>
        </authorList>
    </citation>
    <scope>NUCLEOTIDE SEQUENCE</scope>
    <source>
        <strain evidence="9">BECK_BZ197</strain>
        <strain evidence="11">BECK_BZ198</strain>
        <strain evidence="10">BECK_BZ199</strain>
    </source>
</reference>
<evidence type="ECO:0000256" key="5">
    <source>
        <dbReference type="ARBA" id="ARBA00022692"/>
    </source>
</evidence>
<evidence type="ECO:0000313" key="9">
    <source>
        <dbReference type="EMBL" id="VFK25938.1"/>
    </source>
</evidence>
<dbReference type="GO" id="GO:0005886">
    <property type="term" value="C:plasma membrane"/>
    <property type="evidence" value="ECO:0007669"/>
    <property type="project" value="UniProtKB-SubCell"/>
</dbReference>
<comment type="subcellular location">
    <subcellularLocation>
        <location evidence="1 8">Cell membrane</location>
        <topology evidence="1 8">Multi-pass membrane protein</topology>
    </subcellularLocation>
</comment>
<dbReference type="AlphaFoldDB" id="A0A450X9K2"/>
<sequence>MVVVVGLLVGLSKTGIPAAGLAIVPIMALFFPARLSVGALLPILIIGDILAIKYYRHHANYRELSRLAPGCLLGMIVGAFLISGMDDATMERALGALILLLLALEGLRVILPGMSTNHREFPWIFGTLVGAATMGNAAGPIISLYLLRRALPKEALMGTAAWFFLIVNSLKVPLFVYLGIITRETLLFDVMLLPMVLLGGWLGVAVLFRISQSFFNTLLLLLSAVIGLQLIIGL</sequence>
<feature type="transmembrane region" description="Helical" evidence="8">
    <location>
        <begin position="159"/>
        <end position="179"/>
    </location>
</feature>
<keyword evidence="5 8" id="KW-0812">Transmembrane</keyword>
<organism evidence="9">
    <name type="scientific">Candidatus Kentrum sp. MB</name>
    <dbReference type="NCBI Taxonomy" id="2138164"/>
    <lineage>
        <taxon>Bacteria</taxon>
        <taxon>Pseudomonadati</taxon>
        <taxon>Pseudomonadota</taxon>
        <taxon>Gammaproteobacteria</taxon>
        <taxon>Candidatus Kentrum</taxon>
    </lineage>
</organism>
<accession>A0A450X9K2</accession>
<protein>
    <recommendedName>
        <fullName evidence="8">Probable membrane transporter protein</fullName>
    </recommendedName>
</protein>
<dbReference type="PANTHER" id="PTHR30269">
    <property type="entry name" value="TRANSMEMBRANE PROTEIN YFCA"/>
    <property type="match status" value="1"/>
</dbReference>
<evidence type="ECO:0000256" key="1">
    <source>
        <dbReference type="ARBA" id="ARBA00004651"/>
    </source>
</evidence>
<dbReference type="Pfam" id="PF01925">
    <property type="entry name" value="TauE"/>
    <property type="match status" value="1"/>
</dbReference>
<keyword evidence="7 8" id="KW-0472">Membrane</keyword>
<keyword evidence="6 8" id="KW-1133">Transmembrane helix</keyword>
<evidence type="ECO:0000313" key="10">
    <source>
        <dbReference type="EMBL" id="VFK33804.1"/>
    </source>
</evidence>
<name>A0A450X9K2_9GAMM</name>
<dbReference type="EMBL" id="CAADGH010000054">
    <property type="protein sequence ID" value="VFK76392.1"/>
    <property type="molecule type" value="Genomic_DNA"/>
</dbReference>
<dbReference type="InterPro" id="IPR002781">
    <property type="entry name" value="TM_pro_TauE-like"/>
</dbReference>